<gene>
    <name evidence="1" type="ORF">BDN72DRAFT_780004</name>
</gene>
<dbReference type="Proteomes" id="UP000308600">
    <property type="component" value="Unassembled WGS sequence"/>
</dbReference>
<feature type="non-terminal residue" evidence="1">
    <location>
        <position position="1"/>
    </location>
</feature>
<evidence type="ECO:0000313" key="2">
    <source>
        <dbReference type="Proteomes" id="UP000308600"/>
    </source>
</evidence>
<dbReference type="EMBL" id="ML208853">
    <property type="protein sequence ID" value="TFK59978.1"/>
    <property type="molecule type" value="Genomic_DNA"/>
</dbReference>
<name>A0ACD3A292_9AGAR</name>
<keyword evidence="2" id="KW-1185">Reference proteome</keyword>
<sequence>NHPLQAWLYDRDVFLAEDIRREGRRGMIEELCPRCLSTEPRYRCQDCEGGDVLCQECIVSSHRYNGLHAIEAWNGFCFQHTMLKALGLRFQLNHRIGDKCSDPIVPQKDDFVVIHVNGVHEVGLNFCGCVGAPERFVQILRFGWFPATTGLPKTAASLAVLKQFHLVSFESKCSVFEFYQALTRLTDNAGVRPVRNRYRAFLNMVREYRHLKILKRARRGHDSTGAEGTRIGECAVLCPACPQPGLNLPPGWDKLPLKERWIYRLFLGIDANFRLKRRAISSESADPSLSKGWGYFVEQEAYSEHISVHAEDAQPKSTCSSHSAVNNSRLTDGLSASGVGSAGCARHDCMRPHSVGDLQKGERYANMDYLLLSSLPPDTLLDVVASYDIACQWCRNLIARTLTYAKSLRTNEGRLGSFTYLVPKFHLPAHVESCQTQFSFNFHPYVGRTDGEAPERGWAHINPIATSTAEMGPGSRRDTLDDHFGDWNWKKTFQMGPTLLRRITLAVKESADQTFRYHQFELGLRKKLTKEVKEWEAEVLAWERDPTLPSPFESRVKRMPFLLFSVRLLIVKPGLTQEAVRRTLAEEDRKLQKGGNAYSLHPTYSGSELIAVGLELEEQQRRVEIGTRSLGNKATEDMKAKAVSRENSLLRRIQQWITVQERYVPGTQLLRQDEAAPENSVKQPWQMPLFLPSSLPPTIPCDSRLVSFEWRLRTAQAQTALDELRRALRLRSFLYIDKDRFSRGQRQNTRSQTLIQRAQVKVDAAAAKYRTARVAIMRLGLLKGEVGWEAEYPCLEKDDVQPLHVEMNRDVEKKKKKKKASEGRRKVSWIWGKLGEADEESIAEVNEDLRDDLRVEWCKSRARAKRWQEEVTLLKEEMRRVLVFLEVEAGTWESRSEFQGVCGDEAQQEGYRAYALQQAAIRREIKSKFEEMWEDVDGYIKLQGETKAPVIPDDAESEDEVDE</sequence>
<protein>
    <submittedName>
        <fullName evidence="1">Uncharacterized protein</fullName>
    </submittedName>
</protein>
<organism evidence="1 2">
    <name type="scientific">Pluteus cervinus</name>
    <dbReference type="NCBI Taxonomy" id="181527"/>
    <lineage>
        <taxon>Eukaryota</taxon>
        <taxon>Fungi</taxon>
        <taxon>Dikarya</taxon>
        <taxon>Basidiomycota</taxon>
        <taxon>Agaricomycotina</taxon>
        <taxon>Agaricomycetes</taxon>
        <taxon>Agaricomycetidae</taxon>
        <taxon>Agaricales</taxon>
        <taxon>Pluteineae</taxon>
        <taxon>Pluteaceae</taxon>
        <taxon>Pluteus</taxon>
    </lineage>
</organism>
<accession>A0ACD3A292</accession>
<proteinExistence type="predicted"/>
<evidence type="ECO:0000313" key="1">
    <source>
        <dbReference type="EMBL" id="TFK59978.1"/>
    </source>
</evidence>
<reference evidence="1 2" key="1">
    <citation type="journal article" date="2019" name="Nat. Ecol. Evol.">
        <title>Megaphylogeny resolves global patterns of mushroom evolution.</title>
        <authorList>
            <person name="Varga T."/>
            <person name="Krizsan K."/>
            <person name="Foldi C."/>
            <person name="Dima B."/>
            <person name="Sanchez-Garcia M."/>
            <person name="Sanchez-Ramirez S."/>
            <person name="Szollosi G.J."/>
            <person name="Szarkandi J.G."/>
            <person name="Papp V."/>
            <person name="Albert L."/>
            <person name="Andreopoulos W."/>
            <person name="Angelini C."/>
            <person name="Antonin V."/>
            <person name="Barry K.W."/>
            <person name="Bougher N.L."/>
            <person name="Buchanan P."/>
            <person name="Buyck B."/>
            <person name="Bense V."/>
            <person name="Catcheside P."/>
            <person name="Chovatia M."/>
            <person name="Cooper J."/>
            <person name="Damon W."/>
            <person name="Desjardin D."/>
            <person name="Finy P."/>
            <person name="Geml J."/>
            <person name="Haridas S."/>
            <person name="Hughes K."/>
            <person name="Justo A."/>
            <person name="Karasinski D."/>
            <person name="Kautmanova I."/>
            <person name="Kiss B."/>
            <person name="Kocsube S."/>
            <person name="Kotiranta H."/>
            <person name="LaButti K.M."/>
            <person name="Lechner B.E."/>
            <person name="Liimatainen K."/>
            <person name="Lipzen A."/>
            <person name="Lukacs Z."/>
            <person name="Mihaltcheva S."/>
            <person name="Morgado L.N."/>
            <person name="Niskanen T."/>
            <person name="Noordeloos M.E."/>
            <person name="Ohm R.A."/>
            <person name="Ortiz-Santana B."/>
            <person name="Ovrebo C."/>
            <person name="Racz N."/>
            <person name="Riley R."/>
            <person name="Savchenko A."/>
            <person name="Shiryaev A."/>
            <person name="Soop K."/>
            <person name="Spirin V."/>
            <person name="Szebenyi C."/>
            <person name="Tomsovsky M."/>
            <person name="Tulloss R.E."/>
            <person name="Uehling J."/>
            <person name="Grigoriev I.V."/>
            <person name="Vagvolgyi C."/>
            <person name="Papp T."/>
            <person name="Martin F.M."/>
            <person name="Miettinen O."/>
            <person name="Hibbett D.S."/>
            <person name="Nagy L.G."/>
        </authorList>
    </citation>
    <scope>NUCLEOTIDE SEQUENCE [LARGE SCALE GENOMIC DNA]</scope>
    <source>
        <strain evidence="1 2">NL-1719</strain>
    </source>
</reference>